<evidence type="ECO:0000313" key="2">
    <source>
        <dbReference type="Proteomes" id="UP000559885"/>
    </source>
</evidence>
<dbReference type="RefSeq" id="WP_185373431.1">
    <property type="nucleotide sequence ID" value="NZ_JAARRM010000002.1"/>
</dbReference>
<dbReference type="InterPro" id="IPR021464">
    <property type="entry name" value="DUF3116"/>
</dbReference>
<reference evidence="1 2" key="1">
    <citation type="submission" date="2020-03" db="EMBL/GenBank/DDBJ databases">
        <title>Soil Listeria distribution.</title>
        <authorList>
            <person name="Liao J."/>
            <person name="Wiedmann M."/>
        </authorList>
    </citation>
    <scope>NUCLEOTIDE SEQUENCE [LARGE SCALE GENOMIC DNA]</scope>
    <source>
        <strain evidence="1 2">FSL L7-1507</strain>
    </source>
</reference>
<dbReference type="Proteomes" id="UP000559885">
    <property type="component" value="Unassembled WGS sequence"/>
</dbReference>
<sequence>MNDKLTTKIILQILELVEDHNFSFMGLEIHQEYRELLPRDILFLGLYWLEMHDFISRRKNIPKGAKRYFLNEKGHDLLQFLKNQSNQDAPIENCLSTSL</sequence>
<accession>A0A841ZQ74</accession>
<dbReference type="AlphaFoldDB" id="A0A841ZQ74"/>
<name>A0A841ZQ74_9LIST</name>
<gene>
    <name evidence="1" type="ORF">HB912_07475</name>
</gene>
<organism evidence="1 2">
    <name type="scientific">Listeria aquatica</name>
    <dbReference type="NCBI Taxonomy" id="1494960"/>
    <lineage>
        <taxon>Bacteria</taxon>
        <taxon>Bacillati</taxon>
        <taxon>Bacillota</taxon>
        <taxon>Bacilli</taxon>
        <taxon>Bacillales</taxon>
        <taxon>Listeriaceae</taxon>
        <taxon>Listeria</taxon>
    </lineage>
</organism>
<evidence type="ECO:0000313" key="1">
    <source>
        <dbReference type="EMBL" id="MBC1521484.1"/>
    </source>
</evidence>
<dbReference type="Pfam" id="PF11313">
    <property type="entry name" value="DUF3116"/>
    <property type="match status" value="1"/>
</dbReference>
<comment type="caution">
    <text evidence="1">The sequence shown here is derived from an EMBL/GenBank/DDBJ whole genome shotgun (WGS) entry which is preliminary data.</text>
</comment>
<proteinExistence type="predicted"/>
<protein>
    <submittedName>
        <fullName evidence="1">DUF3116 family protein</fullName>
    </submittedName>
</protein>
<dbReference type="EMBL" id="JAARRM010000002">
    <property type="protein sequence ID" value="MBC1521484.1"/>
    <property type="molecule type" value="Genomic_DNA"/>
</dbReference>